<keyword evidence="1" id="KW-0676">Redox-active center</keyword>
<dbReference type="EMBL" id="JBHMEZ010000032">
    <property type="protein sequence ID" value="MFB9054932.1"/>
    <property type="molecule type" value="Genomic_DNA"/>
</dbReference>
<reference evidence="2 3" key="1">
    <citation type="submission" date="2024-09" db="EMBL/GenBank/DDBJ databases">
        <authorList>
            <person name="Sun Q."/>
            <person name="Mori K."/>
        </authorList>
    </citation>
    <scope>NUCLEOTIDE SEQUENCE [LARGE SCALE GENOMIC DNA]</scope>
    <source>
        <strain evidence="2 3">CECT 8286</strain>
    </source>
</reference>
<dbReference type="Gene3D" id="3.40.30.10">
    <property type="entry name" value="Glutaredoxin"/>
    <property type="match status" value="1"/>
</dbReference>
<keyword evidence="3" id="KW-1185">Reference proteome</keyword>
<organism evidence="2 3">
    <name type="scientific">Formosa undariae</name>
    <dbReference type="NCBI Taxonomy" id="1325436"/>
    <lineage>
        <taxon>Bacteria</taxon>
        <taxon>Pseudomonadati</taxon>
        <taxon>Bacteroidota</taxon>
        <taxon>Flavobacteriia</taxon>
        <taxon>Flavobacteriales</taxon>
        <taxon>Flavobacteriaceae</taxon>
        <taxon>Formosa</taxon>
    </lineage>
</organism>
<sequence>MLKSFILICVFLGGYSNAISQSTDEIHWITFPELEVALTENPKPVFIFFHAKWCAYCKKIERKVFTKTDVIKTLNDAYYALKMDVETQDSIVFDNVVFTNTQSLTQRNGIHEIPLSLGSRAGFPFSLPATVLLNKDFTVKNRVFEYYTSSELLELLKLP</sequence>
<dbReference type="PROSITE" id="PS00194">
    <property type="entry name" value="THIOREDOXIN_1"/>
    <property type="match status" value="1"/>
</dbReference>
<evidence type="ECO:0000313" key="3">
    <source>
        <dbReference type="Proteomes" id="UP001589605"/>
    </source>
</evidence>
<comment type="caution">
    <text evidence="2">The sequence shown here is derived from an EMBL/GenBank/DDBJ whole genome shotgun (WGS) entry which is preliminary data.</text>
</comment>
<name>A0ABV5F659_9FLAO</name>
<proteinExistence type="predicted"/>
<dbReference type="Pfam" id="PF13899">
    <property type="entry name" value="Thioredoxin_7"/>
    <property type="match status" value="1"/>
</dbReference>
<gene>
    <name evidence="2" type="ORF">ACFFVB_17750</name>
</gene>
<accession>A0ABV5F659</accession>
<evidence type="ECO:0000256" key="1">
    <source>
        <dbReference type="ARBA" id="ARBA00023284"/>
    </source>
</evidence>
<dbReference type="Proteomes" id="UP001589605">
    <property type="component" value="Unassembled WGS sequence"/>
</dbReference>
<dbReference type="InterPro" id="IPR017937">
    <property type="entry name" value="Thioredoxin_CS"/>
</dbReference>
<protein>
    <submittedName>
        <fullName evidence="2">Thioredoxin family protein</fullName>
    </submittedName>
</protein>
<dbReference type="InterPro" id="IPR036249">
    <property type="entry name" value="Thioredoxin-like_sf"/>
</dbReference>
<dbReference type="RefSeq" id="WP_382384567.1">
    <property type="nucleotide sequence ID" value="NZ_JBHMEZ010000032.1"/>
</dbReference>
<evidence type="ECO:0000313" key="2">
    <source>
        <dbReference type="EMBL" id="MFB9054932.1"/>
    </source>
</evidence>
<dbReference type="SUPFAM" id="SSF52833">
    <property type="entry name" value="Thioredoxin-like"/>
    <property type="match status" value="1"/>
</dbReference>